<evidence type="ECO:0000259" key="1">
    <source>
        <dbReference type="Pfam" id="PF00144"/>
    </source>
</evidence>
<dbReference type="Proteomes" id="UP000215596">
    <property type="component" value="Unassembled WGS sequence"/>
</dbReference>
<proteinExistence type="predicted"/>
<organism evidence="2 3">
    <name type="scientific">Paenibacillus campinasensis</name>
    <dbReference type="NCBI Taxonomy" id="66347"/>
    <lineage>
        <taxon>Bacteria</taxon>
        <taxon>Bacillati</taxon>
        <taxon>Bacillota</taxon>
        <taxon>Bacilli</taxon>
        <taxon>Bacillales</taxon>
        <taxon>Paenibacillaceae</taxon>
        <taxon>Paenibacillus</taxon>
    </lineage>
</organism>
<sequence>MALITDIPENHRLSSQALIEFVNRLEQLQLEVNSFVLLQDGKATAQFWRPPYRRDTPQLLFSLSKSFTAIAVGIASDEGFLNLDDPVISFFPDQCPDVISPNLAKMTVHHLLSMNAGHHDNIYDQVAKEQDWVTAYLALDVEHEPGTHYRYSTHSTYMLSAIIKQATGQDMMDYLMPRLFEPLGIQHPVWETCPLGITAGGMGLSMTTEDIAKFGLMLANRGVYAGKRVVSERFLELATTEQSDNRAGAVRIDSAQGYGYQFHICRRGCYRGDGGFGQLCFVAPKENIVIAATSSFKSMQPLQTLLDLIYAYIIDRLDSGVTYNPQTHAELQQRLAHLRSRVPAPQPVPVRLPLVHASRYLMDDNPRGLRTVAFYLKEAQQLELVMTYADEPDHVLPFDYSGPMHTQDVFHKDLALHRQEVVTYAVWQNENTLQLTLFYIETPYVVTYMMTFLDGGGMDLEFHINVSMNIAGYRVRGRLAN</sequence>
<dbReference type="AlphaFoldDB" id="A0A268ET93"/>
<dbReference type="GO" id="GO:0016787">
    <property type="term" value="F:hydrolase activity"/>
    <property type="evidence" value="ECO:0007669"/>
    <property type="project" value="UniProtKB-KW"/>
</dbReference>
<dbReference type="PANTHER" id="PTHR43283">
    <property type="entry name" value="BETA-LACTAMASE-RELATED"/>
    <property type="match status" value="1"/>
</dbReference>
<gene>
    <name evidence="2" type="ORF">CHH67_12010</name>
</gene>
<dbReference type="RefSeq" id="WP_095265431.1">
    <property type="nucleotide sequence ID" value="NZ_NPBY01000038.1"/>
</dbReference>
<dbReference type="EMBL" id="NPBY01000038">
    <property type="protein sequence ID" value="PAD76348.1"/>
    <property type="molecule type" value="Genomic_DNA"/>
</dbReference>
<reference evidence="2 3" key="1">
    <citation type="submission" date="2017-07" db="EMBL/GenBank/DDBJ databases">
        <title>Isolation and whole genome analysis of endospore-forming bacteria from heroin.</title>
        <authorList>
            <person name="Kalinowski J."/>
            <person name="Ahrens B."/>
            <person name="Al-Dilaimi A."/>
            <person name="Winkler A."/>
            <person name="Wibberg D."/>
            <person name="Schleenbecker U."/>
            <person name="Ruckert C."/>
            <person name="Wolfel R."/>
            <person name="Grass G."/>
        </authorList>
    </citation>
    <scope>NUCLEOTIDE SEQUENCE [LARGE SCALE GENOMIC DNA]</scope>
    <source>
        <strain evidence="2 3">7537-G1</strain>
    </source>
</reference>
<protein>
    <submittedName>
        <fullName evidence="2">Serine hydrolase</fullName>
    </submittedName>
</protein>
<dbReference type="SUPFAM" id="SSF56601">
    <property type="entry name" value="beta-lactamase/transpeptidase-like"/>
    <property type="match status" value="1"/>
</dbReference>
<name>A0A268ET93_9BACL</name>
<dbReference type="PANTHER" id="PTHR43283:SF7">
    <property type="entry name" value="BETA-LACTAMASE-RELATED DOMAIN-CONTAINING PROTEIN"/>
    <property type="match status" value="1"/>
</dbReference>
<keyword evidence="2" id="KW-0378">Hydrolase</keyword>
<dbReference type="InterPro" id="IPR050789">
    <property type="entry name" value="Diverse_Enzym_Activities"/>
</dbReference>
<evidence type="ECO:0000313" key="3">
    <source>
        <dbReference type="Proteomes" id="UP000215596"/>
    </source>
</evidence>
<dbReference type="Pfam" id="PF00144">
    <property type="entry name" value="Beta-lactamase"/>
    <property type="match status" value="1"/>
</dbReference>
<dbReference type="InterPro" id="IPR012338">
    <property type="entry name" value="Beta-lactam/transpept-like"/>
</dbReference>
<feature type="domain" description="Beta-lactamase-related" evidence="1">
    <location>
        <begin position="35"/>
        <end position="296"/>
    </location>
</feature>
<comment type="caution">
    <text evidence="2">The sequence shown here is derived from an EMBL/GenBank/DDBJ whole genome shotgun (WGS) entry which is preliminary data.</text>
</comment>
<dbReference type="InterPro" id="IPR001466">
    <property type="entry name" value="Beta-lactam-related"/>
</dbReference>
<accession>A0A268ET93</accession>
<dbReference type="Gene3D" id="3.40.710.10">
    <property type="entry name" value="DD-peptidase/beta-lactamase superfamily"/>
    <property type="match status" value="1"/>
</dbReference>
<evidence type="ECO:0000313" key="2">
    <source>
        <dbReference type="EMBL" id="PAD76348.1"/>
    </source>
</evidence>
<dbReference type="OrthoDB" id="9773047at2"/>